<evidence type="ECO:0000313" key="2">
    <source>
        <dbReference type="Proteomes" id="UP000708805"/>
    </source>
</evidence>
<dbReference type="SUPFAM" id="SSF160379">
    <property type="entry name" value="SP0830-like"/>
    <property type="match status" value="1"/>
</dbReference>
<dbReference type="RefSeq" id="WP_214038093.1">
    <property type="nucleotide sequence ID" value="NZ_JAGJWT010000007.1"/>
</dbReference>
<dbReference type="Proteomes" id="UP000708805">
    <property type="component" value="Unassembled WGS sequence"/>
</dbReference>
<organism evidence="1 2">
    <name type="scientific">Neisseria elongata subsp. nitroreducens</name>
    <dbReference type="NCBI Taxonomy" id="90367"/>
    <lineage>
        <taxon>Bacteria</taxon>
        <taxon>Pseudomonadati</taxon>
        <taxon>Pseudomonadota</taxon>
        <taxon>Betaproteobacteria</taxon>
        <taxon>Neisseriales</taxon>
        <taxon>Neisseriaceae</taxon>
        <taxon>Neisseria</taxon>
    </lineage>
</organism>
<dbReference type="Gene3D" id="3.30.70.1280">
    <property type="entry name" value="SP0830-like domains"/>
    <property type="match status" value="1"/>
</dbReference>
<dbReference type="PANTHER" id="PTHR36439">
    <property type="entry name" value="BLL4334 PROTEIN"/>
    <property type="match status" value="1"/>
</dbReference>
<comment type="caution">
    <text evidence="1">The sequence shown here is derived from an EMBL/GenBank/DDBJ whole genome shotgun (WGS) entry which is preliminary data.</text>
</comment>
<dbReference type="AlphaFoldDB" id="A0A9X1CT89"/>
<sequence length="175" mass="19222">MNRRTLIAFLRGVMPSGKNAVKMAAVREVLGGNGFANVRTWIQSGNIALESTLTADEAATQIHDLLHTHLDVDLDVIVKTPAQLREILDGNPFAGGEYDAKRVFFTLCHTPLADTAGLAARDFGEEKLLIRPQAAYLYIPQDASRSKLGNAFLEKQLGLRLTTRNGNTLRKMADF</sequence>
<dbReference type="EMBL" id="JAGJWT010000007">
    <property type="protein sequence ID" value="MBS9340907.1"/>
    <property type="molecule type" value="Genomic_DNA"/>
</dbReference>
<dbReference type="PANTHER" id="PTHR36439:SF1">
    <property type="entry name" value="DUF1697 DOMAIN-CONTAINING PROTEIN"/>
    <property type="match status" value="1"/>
</dbReference>
<reference evidence="1" key="1">
    <citation type="submission" date="2021-04" db="EMBL/GenBank/DDBJ databases">
        <title>Genomic characterization of endocarditis-associated Neisseria elongata subsp. nitroreducens.</title>
        <authorList>
            <person name="Schorner M."/>
            <person name="Passarelli-Araujo H."/>
            <person name="Scheffer M."/>
            <person name="Barazzetti F."/>
            <person name="Martins J."/>
            <person name="Machado H."/>
            <person name="Palmeiro J."/>
            <person name="Bazzo M."/>
        </authorList>
    </citation>
    <scope>NUCLEOTIDE SEQUENCE</scope>
    <source>
        <strain evidence="1">Nel_M001</strain>
    </source>
</reference>
<dbReference type="InterPro" id="IPR012545">
    <property type="entry name" value="DUF1697"/>
</dbReference>
<dbReference type="PIRSF" id="PIRSF008502">
    <property type="entry name" value="UCP008502"/>
    <property type="match status" value="1"/>
</dbReference>
<protein>
    <submittedName>
        <fullName evidence="1">DUF1697 domain-containing protein</fullName>
    </submittedName>
</protein>
<accession>A0A9X1CT89</accession>
<evidence type="ECO:0000313" key="1">
    <source>
        <dbReference type="EMBL" id="MBS9340907.1"/>
    </source>
</evidence>
<gene>
    <name evidence="1" type="ORF">J8641_08850</name>
</gene>
<name>A0A9X1CT89_NEIEL</name>
<proteinExistence type="predicted"/>
<dbReference type="Pfam" id="PF08002">
    <property type="entry name" value="DUF1697"/>
    <property type="match status" value="1"/>
</dbReference>